<name>A0A0A2LNP9_9FLAO</name>
<dbReference type="EMBL" id="JRLV01000007">
    <property type="protein sequence ID" value="KGO81554.1"/>
    <property type="molecule type" value="Genomic_DNA"/>
</dbReference>
<reference evidence="2 3" key="1">
    <citation type="submission" date="2013-09" db="EMBL/GenBank/DDBJ databases">
        <authorList>
            <person name="Zeng Z."/>
            <person name="Chen C."/>
        </authorList>
    </citation>
    <scope>NUCLEOTIDE SEQUENCE [LARGE SCALE GENOMIC DNA]</scope>
    <source>
        <strain evidence="2 3">F44-8</strain>
    </source>
</reference>
<gene>
    <name evidence="2" type="ORF">Q763_07870</name>
</gene>
<sequence length="152" mass="17688">MEKQYFKYGTGYVNIDDENLYLTNSGNWQEARELKEKDSSTKINNLTRIKNRNKGFIPVILIAFSIFTDSIIMASVMIAIAVLLFFILNIYYRIDLGIQYKIPFSKIESVEKYEKGIKISFRNKVNENDSENINGIEPRGFEILKQKSLLKN</sequence>
<evidence type="ECO:0000313" key="2">
    <source>
        <dbReference type="EMBL" id="KGO81554.1"/>
    </source>
</evidence>
<proteinExistence type="predicted"/>
<feature type="transmembrane region" description="Helical" evidence="1">
    <location>
        <begin position="59"/>
        <end position="92"/>
    </location>
</feature>
<keyword evidence="3" id="KW-1185">Reference proteome</keyword>
<evidence type="ECO:0000313" key="3">
    <source>
        <dbReference type="Proteomes" id="UP000030129"/>
    </source>
</evidence>
<protein>
    <submittedName>
        <fullName evidence="2">Uncharacterized protein</fullName>
    </submittedName>
</protein>
<evidence type="ECO:0000256" key="1">
    <source>
        <dbReference type="SAM" id="Phobius"/>
    </source>
</evidence>
<comment type="caution">
    <text evidence="2">The sequence shown here is derived from an EMBL/GenBank/DDBJ whole genome shotgun (WGS) entry which is preliminary data.</text>
</comment>
<dbReference type="AlphaFoldDB" id="A0A0A2LNP9"/>
<dbReference type="RefSeq" id="WP_035132881.1">
    <property type="nucleotide sequence ID" value="NZ_JRLV01000007.1"/>
</dbReference>
<dbReference type="Proteomes" id="UP000030129">
    <property type="component" value="Unassembled WGS sequence"/>
</dbReference>
<organism evidence="2 3">
    <name type="scientific">Flavobacterium beibuense F44-8</name>
    <dbReference type="NCBI Taxonomy" id="1406840"/>
    <lineage>
        <taxon>Bacteria</taxon>
        <taxon>Pseudomonadati</taxon>
        <taxon>Bacteroidota</taxon>
        <taxon>Flavobacteriia</taxon>
        <taxon>Flavobacteriales</taxon>
        <taxon>Flavobacteriaceae</taxon>
        <taxon>Flavobacterium</taxon>
    </lineage>
</organism>
<keyword evidence="1" id="KW-1133">Transmembrane helix</keyword>
<accession>A0A0A2LNP9</accession>
<dbReference type="STRING" id="1406840.Q763_07870"/>
<keyword evidence="1" id="KW-0472">Membrane</keyword>
<keyword evidence="1" id="KW-0812">Transmembrane</keyword>